<keyword evidence="2" id="KW-1185">Reference proteome</keyword>
<dbReference type="OMA" id="CKIINEW"/>
<dbReference type="OrthoDB" id="88845at2759"/>
<evidence type="ECO:0000313" key="2">
    <source>
        <dbReference type="Proteomes" id="UP000054928"/>
    </source>
</evidence>
<accession>A0A0P1ANW6</accession>
<protein>
    <submittedName>
        <fullName evidence="1">Uncharacterized protein</fullName>
    </submittedName>
</protein>
<sequence>MVYHSVVLNSQQPVELNRWPDTLPLRKVLQISDRKEEPGGLKAGDIGIYQYFKDISHAEINAWKESDQTDGDAVVNSIIGAGFADSYQDWFVARHDVNGTLFRKSYKTDCDSSVDADVFNFDVLDEALDEIGVVIDE</sequence>
<reference evidence="2" key="1">
    <citation type="submission" date="2014-09" db="EMBL/GenBank/DDBJ databases">
        <authorList>
            <person name="Sharma Rahul"/>
            <person name="Thines Marco"/>
        </authorList>
    </citation>
    <scope>NUCLEOTIDE SEQUENCE [LARGE SCALE GENOMIC DNA]</scope>
</reference>
<dbReference type="GeneID" id="36408361"/>
<dbReference type="Proteomes" id="UP000054928">
    <property type="component" value="Unassembled WGS sequence"/>
</dbReference>
<evidence type="ECO:0000313" key="1">
    <source>
        <dbReference type="EMBL" id="CEG43088.1"/>
    </source>
</evidence>
<dbReference type="RefSeq" id="XP_024579457.1">
    <property type="nucleotide sequence ID" value="XM_024729041.1"/>
</dbReference>
<dbReference type="EMBL" id="CCYD01000653">
    <property type="protein sequence ID" value="CEG43088.1"/>
    <property type="molecule type" value="Genomic_DNA"/>
</dbReference>
<proteinExistence type="predicted"/>
<name>A0A0P1ANW6_PLAHL</name>
<organism evidence="1 2">
    <name type="scientific">Plasmopara halstedii</name>
    <name type="common">Downy mildew of sunflower</name>
    <dbReference type="NCBI Taxonomy" id="4781"/>
    <lineage>
        <taxon>Eukaryota</taxon>
        <taxon>Sar</taxon>
        <taxon>Stramenopiles</taxon>
        <taxon>Oomycota</taxon>
        <taxon>Peronosporomycetes</taxon>
        <taxon>Peronosporales</taxon>
        <taxon>Peronosporaceae</taxon>
        <taxon>Plasmopara</taxon>
    </lineage>
</organism>
<dbReference type="AlphaFoldDB" id="A0A0P1ANW6"/>